<evidence type="ECO:0000313" key="2">
    <source>
        <dbReference type="Proteomes" id="UP000194260"/>
    </source>
</evidence>
<organism evidence="1 2">
    <name type="scientific">Campylobacter porcelli</name>
    <dbReference type="NCBI Taxonomy" id="1660073"/>
    <lineage>
        <taxon>Bacteria</taxon>
        <taxon>Pseudomonadati</taxon>
        <taxon>Campylobacterota</taxon>
        <taxon>Epsilonproteobacteria</taxon>
        <taxon>Campylobacterales</taxon>
        <taxon>Campylobacteraceae</taxon>
        <taxon>Campylobacter</taxon>
    </lineage>
</organism>
<dbReference type="AlphaFoldDB" id="A0A1X9SVL6"/>
<protein>
    <submittedName>
        <fullName evidence="1">Uncharacterized protein</fullName>
    </submittedName>
</protein>
<dbReference type="Proteomes" id="UP000194260">
    <property type="component" value="Chromosome"/>
</dbReference>
<reference evidence="2" key="1">
    <citation type="journal article" date="2017" name="Genome Biol. Evol.">
        <title>Comparative Genomic Analysis Identifies a Campylobacter Clade Deficient in Selenium Metabolism.</title>
        <authorList>
            <person name="Miller W.G."/>
            <person name="Yee E."/>
            <person name="Lopes B.S."/>
            <person name="Chapman M.H."/>
            <person name="Huynh S."/>
            <person name="Bono J.L."/>
            <person name="Parker C.T."/>
            <person name="Strachan N.J.C."/>
            <person name="Forbes K.J."/>
        </authorList>
    </citation>
    <scope>NUCLEOTIDE SEQUENCE [LARGE SCALE GENOMIC DNA]</scope>
    <source>
        <strain evidence="2">RM6137</strain>
    </source>
</reference>
<sequence>MKDLNYYLNLPYTISVKKLGDEEYFAQYLDIVKRFLKSNNFLLKIKLL</sequence>
<name>A0A1X9SVL6_9BACT</name>
<evidence type="ECO:0000313" key="1">
    <source>
        <dbReference type="EMBL" id="ARR00312.1"/>
    </source>
</evidence>
<dbReference type="KEGG" id="camy:CSUIS_0473"/>
<dbReference type="EMBL" id="CP018789">
    <property type="protein sequence ID" value="ARR00312.1"/>
    <property type="molecule type" value="Genomic_DNA"/>
</dbReference>
<proteinExistence type="predicted"/>
<dbReference type="STRING" id="1660073.CSUIS_0473"/>
<gene>
    <name evidence="1" type="ORF">CSUIS_0473</name>
</gene>
<accession>A0A1X9SVL6</accession>